<evidence type="ECO:0000313" key="3">
    <source>
        <dbReference type="EMBL" id="KNZ59267.1"/>
    </source>
</evidence>
<organism evidence="3 4">
    <name type="scientific">Puccinia sorghi</name>
    <dbReference type="NCBI Taxonomy" id="27349"/>
    <lineage>
        <taxon>Eukaryota</taxon>
        <taxon>Fungi</taxon>
        <taxon>Dikarya</taxon>
        <taxon>Basidiomycota</taxon>
        <taxon>Pucciniomycotina</taxon>
        <taxon>Pucciniomycetes</taxon>
        <taxon>Pucciniales</taxon>
        <taxon>Pucciniaceae</taxon>
        <taxon>Puccinia</taxon>
    </lineage>
</organism>
<sequence>MPTGYENSYGSDWTRHRTSDNRTDIDMLTELGTTLSSTTAPAPALQRLSFARHPSVLGSSLGPAPLIEKIVRPANQNMGDGIVFGTMAQSTSLQKNSSSYNQPCIDVQAVLDGLTSKPLGLIDFKRFLNKIRRGKLQVELINNWITCAPILYSNILESKRIYADGFSRLSLRDQSKCPHPFEIICFLNSQNPEGLSDSGESDSTRLRQDVLSPLVNTPLELKKMPQDFEALSPHEQHHTRTPKMDPKPTNRHVNWAPSVRSNKHLHDTDWDGAGSTLSAILREGSILRAARHHPKAYSRFSSSGSMIKLKGVDPEHQPMRSSFNNLLRSYLGNSTSLNERNGLLAICQDINFDSIQRAILEAKYTNHPAVLSGIVAEILVGLNLHVLPVFVASSTTTQKSQTNSRSKTLWGCFSVLSASILNFLMMIVPSPLTTQWKNHQPIPKIYRLLLFPVIWTGLFLIIIHRMKTYCLLCWKNKFTSAESGFPPNHETIQTDFLTTNKSSIDAANNPSGNTGRYKVYRRAYLLPNRPPIGHHASRALHETITCLITSFVFAIIIQTIFWILPFLP</sequence>
<dbReference type="OrthoDB" id="2505734at2759"/>
<keyword evidence="4" id="KW-1185">Reference proteome</keyword>
<evidence type="ECO:0000256" key="1">
    <source>
        <dbReference type="SAM" id="MobiDB-lite"/>
    </source>
</evidence>
<dbReference type="PANTHER" id="PTHR39466">
    <property type="entry name" value="RGS DOMAIN-CONTAINING PROTEIN"/>
    <property type="match status" value="1"/>
</dbReference>
<dbReference type="VEuPathDB" id="FungiDB:VP01_1770g3"/>
<feature type="transmembrane region" description="Helical" evidence="2">
    <location>
        <begin position="408"/>
        <end position="425"/>
    </location>
</feature>
<accession>A0A0L6VFD0</accession>
<gene>
    <name evidence="3" type="ORF">VP01_1770g3</name>
</gene>
<protein>
    <recommendedName>
        <fullName evidence="5">RGS domain-containing protein</fullName>
    </recommendedName>
</protein>
<keyword evidence="2" id="KW-0472">Membrane</keyword>
<feature type="transmembrane region" description="Helical" evidence="2">
    <location>
        <begin position="544"/>
        <end position="564"/>
    </location>
</feature>
<dbReference type="Proteomes" id="UP000037035">
    <property type="component" value="Unassembled WGS sequence"/>
</dbReference>
<dbReference type="STRING" id="27349.A0A0L6VFD0"/>
<keyword evidence="2" id="KW-0812">Transmembrane</keyword>
<feature type="region of interest" description="Disordered" evidence="1">
    <location>
        <begin position="230"/>
        <end position="252"/>
    </location>
</feature>
<dbReference type="EMBL" id="LAVV01006582">
    <property type="protein sequence ID" value="KNZ59267.1"/>
    <property type="molecule type" value="Genomic_DNA"/>
</dbReference>
<evidence type="ECO:0000256" key="2">
    <source>
        <dbReference type="SAM" id="Phobius"/>
    </source>
</evidence>
<feature type="transmembrane region" description="Helical" evidence="2">
    <location>
        <begin position="445"/>
        <end position="463"/>
    </location>
</feature>
<evidence type="ECO:0008006" key="5">
    <source>
        <dbReference type="Google" id="ProtNLM"/>
    </source>
</evidence>
<keyword evidence="2" id="KW-1133">Transmembrane helix</keyword>
<proteinExistence type="predicted"/>
<reference evidence="3 4" key="1">
    <citation type="submission" date="2015-08" db="EMBL/GenBank/DDBJ databases">
        <title>Next Generation Sequencing and Analysis of the Genome of Puccinia sorghi L Schw, the Causal Agent of Maize Common Rust.</title>
        <authorList>
            <person name="Rochi L."/>
            <person name="Burguener G."/>
            <person name="Darino M."/>
            <person name="Turjanski A."/>
            <person name="Kreff E."/>
            <person name="Dieguez M.J."/>
            <person name="Sacco F."/>
        </authorList>
    </citation>
    <scope>NUCLEOTIDE SEQUENCE [LARGE SCALE GENOMIC DNA]</scope>
    <source>
        <strain evidence="3 4">RO10H11247</strain>
    </source>
</reference>
<name>A0A0L6VFD0_9BASI</name>
<dbReference type="AlphaFoldDB" id="A0A0L6VFD0"/>
<feature type="transmembrane region" description="Helical" evidence="2">
    <location>
        <begin position="369"/>
        <end position="387"/>
    </location>
</feature>
<comment type="caution">
    <text evidence="3">The sequence shown here is derived from an EMBL/GenBank/DDBJ whole genome shotgun (WGS) entry which is preliminary data.</text>
</comment>
<evidence type="ECO:0000313" key="4">
    <source>
        <dbReference type="Proteomes" id="UP000037035"/>
    </source>
</evidence>
<dbReference type="PANTHER" id="PTHR39466:SF1">
    <property type="entry name" value="RGS DOMAIN-CONTAINING PROTEIN"/>
    <property type="match status" value="1"/>
</dbReference>
<feature type="compositionally biased region" description="Basic and acidic residues" evidence="1">
    <location>
        <begin position="230"/>
        <end position="248"/>
    </location>
</feature>